<feature type="compositionally biased region" description="Polar residues" evidence="1">
    <location>
        <begin position="414"/>
        <end position="424"/>
    </location>
</feature>
<feature type="compositionally biased region" description="Basic and acidic residues" evidence="1">
    <location>
        <begin position="1538"/>
        <end position="1554"/>
    </location>
</feature>
<feature type="compositionally biased region" description="Basic and acidic residues" evidence="1">
    <location>
        <begin position="145"/>
        <end position="160"/>
    </location>
</feature>
<feature type="compositionally biased region" description="Acidic residues" evidence="1">
    <location>
        <begin position="467"/>
        <end position="478"/>
    </location>
</feature>
<feature type="compositionally biased region" description="Polar residues" evidence="1">
    <location>
        <begin position="2651"/>
        <end position="2663"/>
    </location>
</feature>
<name>A0A2K2CUV8_BRADI</name>
<feature type="region of interest" description="Disordered" evidence="1">
    <location>
        <begin position="2932"/>
        <end position="3097"/>
    </location>
</feature>
<feature type="region of interest" description="Disordered" evidence="1">
    <location>
        <begin position="1175"/>
        <end position="1242"/>
    </location>
</feature>
<feature type="compositionally biased region" description="Basic and acidic residues" evidence="1">
    <location>
        <begin position="1839"/>
        <end position="1856"/>
    </location>
</feature>
<feature type="compositionally biased region" description="Basic and acidic residues" evidence="1">
    <location>
        <begin position="901"/>
        <end position="926"/>
    </location>
</feature>
<feature type="compositionally biased region" description="Basic and acidic residues" evidence="1">
    <location>
        <begin position="1575"/>
        <end position="1589"/>
    </location>
</feature>
<feature type="region of interest" description="Disordered" evidence="1">
    <location>
        <begin position="2049"/>
        <end position="2099"/>
    </location>
</feature>
<protein>
    <submittedName>
        <fullName evidence="2 3">Uncharacterized protein</fullName>
    </submittedName>
</protein>
<reference evidence="3" key="3">
    <citation type="submission" date="2018-08" db="UniProtKB">
        <authorList>
            <consortium name="EnsemblPlants"/>
        </authorList>
    </citation>
    <scope>IDENTIFICATION</scope>
    <source>
        <strain evidence="3">cv. Bd21</strain>
    </source>
</reference>
<feature type="compositionally biased region" description="Basic and acidic residues" evidence="1">
    <location>
        <begin position="2956"/>
        <end position="2992"/>
    </location>
</feature>
<feature type="region of interest" description="Disordered" evidence="1">
    <location>
        <begin position="1756"/>
        <end position="2017"/>
    </location>
</feature>
<feature type="compositionally biased region" description="Basic and acidic residues" evidence="1">
    <location>
        <begin position="357"/>
        <end position="368"/>
    </location>
</feature>
<feature type="compositionally biased region" description="Acidic residues" evidence="1">
    <location>
        <begin position="2183"/>
        <end position="2194"/>
    </location>
</feature>
<feature type="region of interest" description="Disordered" evidence="1">
    <location>
        <begin position="2137"/>
        <end position="2277"/>
    </location>
</feature>
<dbReference type="ExpressionAtlas" id="A0A2K2CUV8">
    <property type="expression patterns" value="baseline and differential"/>
</dbReference>
<reference evidence="2" key="2">
    <citation type="submission" date="2017-06" db="EMBL/GenBank/DDBJ databases">
        <title>WGS assembly of Brachypodium distachyon.</title>
        <authorList>
            <consortium name="The International Brachypodium Initiative"/>
            <person name="Lucas S."/>
            <person name="Harmon-Smith M."/>
            <person name="Lail K."/>
            <person name="Tice H."/>
            <person name="Grimwood J."/>
            <person name="Bruce D."/>
            <person name="Barry K."/>
            <person name="Shu S."/>
            <person name="Lindquist E."/>
            <person name="Wang M."/>
            <person name="Pitluck S."/>
            <person name="Vogel J.P."/>
            <person name="Garvin D.F."/>
            <person name="Mockler T.C."/>
            <person name="Schmutz J."/>
            <person name="Rokhsar D."/>
            <person name="Bevan M.W."/>
        </authorList>
    </citation>
    <scope>NUCLEOTIDE SEQUENCE</scope>
    <source>
        <strain evidence="2">Bd21</strain>
    </source>
</reference>
<feature type="compositionally biased region" description="Polar residues" evidence="1">
    <location>
        <begin position="1041"/>
        <end position="1057"/>
    </location>
</feature>
<dbReference type="Proteomes" id="UP000008810">
    <property type="component" value="Chromosome 3"/>
</dbReference>
<feature type="compositionally biased region" description="Basic and acidic residues" evidence="1">
    <location>
        <begin position="2049"/>
        <end position="2073"/>
    </location>
</feature>
<dbReference type="GeneID" id="100833395"/>
<feature type="compositionally biased region" description="Basic and acidic residues" evidence="1">
    <location>
        <begin position="89"/>
        <end position="118"/>
    </location>
</feature>
<feature type="compositionally biased region" description="Basic and acidic residues" evidence="1">
    <location>
        <begin position="1995"/>
        <end position="2017"/>
    </location>
</feature>
<accession>A0A2K2CUV8</accession>
<feature type="compositionally biased region" description="Basic and acidic residues" evidence="1">
    <location>
        <begin position="2230"/>
        <end position="2270"/>
    </location>
</feature>
<feature type="region of interest" description="Disordered" evidence="1">
    <location>
        <begin position="1273"/>
        <end position="1346"/>
    </location>
</feature>
<reference evidence="2 3" key="1">
    <citation type="journal article" date="2010" name="Nature">
        <title>Genome sequencing and analysis of the model grass Brachypodium distachyon.</title>
        <authorList>
            <consortium name="International Brachypodium Initiative"/>
        </authorList>
    </citation>
    <scope>NUCLEOTIDE SEQUENCE [LARGE SCALE GENOMIC DNA]</scope>
    <source>
        <strain evidence="2 3">Bd21</strain>
    </source>
</reference>
<evidence type="ECO:0000313" key="2">
    <source>
        <dbReference type="EMBL" id="PNT65805.1"/>
    </source>
</evidence>
<feature type="region of interest" description="Disordered" evidence="1">
    <location>
        <begin position="776"/>
        <end position="935"/>
    </location>
</feature>
<dbReference type="OrthoDB" id="771720at2759"/>
<feature type="compositionally biased region" description="Basic and acidic residues" evidence="1">
    <location>
        <begin position="687"/>
        <end position="708"/>
    </location>
</feature>
<feature type="compositionally biased region" description="Basic and acidic residues" evidence="1">
    <location>
        <begin position="1025"/>
        <end position="1036"/>
    </location>
</feature>
<feature type="compositionally biased region" description="Polar residues" evidence="1">
    <location>
        <begin position="1794"/>
        <end position="1815"/>
    </location>
</feature>
<feature type="compositionally biased region" description="Basic and acidic residues" evidence="1">
    <location>
        <begin position="2552"/>
        <end position="2593"/>
    </location>
</feature>
<evidence type="ECO:0000313" key="4">
    <source>
        <dbReference type="Proteomes" id="UP000008810"/>
    </source>
</evidence>
<feature type="compositionally biased region" description="Basic and acidic residues" evidence="1">
    <location>
        <begin position="2482"/>
        <end position="2496"/>
    </location>
</feature>
<sequence>MDTEEEAREAANGKEVQVEAVDLATAHLPHLDSKLSSHKVEIKDEAKLMDSTEGILTVSEDQVLEKAPSVVEIPPEHTPNGTPSSLNGHMDEEKISDEKLQANEQKEERVEASPDRISTDQSNNSNGGEEDDSLGHGESTTEDTNLLKHENEEHQEHDQQDLEGDVTDEKMGHKDTLKTDNDVEATIDAPQGQNLESARATEDRQPANMPCIPGDEVVPEAPVGVQTSVDPNVEDSDALPDTSDGNMETVELAKVDKESCPEDEDIAEHTNESVKLEDQPSKQTDDVDADVVQEDIHASKNIDVPEDMSKTEQADELMNGDQEVLNQESSEETSDPVCEKTEENSCEGNMATSEETTPEHDATTREPALDIQEMQNQESVEEMPDAKEVDTEKTMQQSSVAFEEAVPKDDVATTKPSSDTQHVNVESEEIKGLEDAKDEQTSDQSNVPFAEDAVQDKEVSPTVPTEDTQEVQGLEDEETKCPGTVEIEASNQTHAEEDGIAASEPHVTELKEEVKDTEATETQEIPHLSHAAPSEELVTQDNSAAIEPHNDDIQQNLEQGLVEVKDTGAPETQGICQERTISASEEDTVEDDVTAEGPTCDAREVKNVESAEEIKDNTAENIVEASNVPTVEEADQEINELRREDISEQKMQGLEPEEIKNTGLVETEEASDQGHAALFSDPAQEDVVPRELLKTESTVEVKEAEASKTKAIPQESHVSVSEEPASEENIKASDSTCDTQHVNIVQLAEHTEGNKDTRTEEVCDQTNVVFVGEAAQGTNDLPSEPIADMQLVQGVESEEEKNAELTDNKEVHNEEPTQEDNLTTSELLVMEPAEASSNEATEGQLVPQSNVTQLEDQETEENRIVGETLQEPEPDEELKETEATEPTSEESVPEGVTAKEPASDNKEVHNEEPELIKEHDDEKTEEISNQNNGTIVGETAQENKLLASDSNNDVQARELKEIGDTEDVGSEEACHQTHAEERLASNEPEITEPSAQMTGVEATRPEPILHESNVVSQEEIIQQRQEQESVEFRNIEDTEPQGLSTSVGSTSDQSTPEDNLATEPNPDTQAENLEPATVTEDTEDVKSNVGVDEEKTPEEHVQAFEATVDMVAVEEPKLEDTKNTEPVMKYDNITANDLPAEEVKDTEAMEIREIHKEDSGANIGDLLEDAKSNVGLAEEATSDENVPATEATSDEHVPATEATVDIPPAQKPEEIKNIEPVEVEDNITATDQPAEEVNENEAMETEAIPHEIIDANISELTEDVNHNVALADETAPEDSVLATDGNIDIPEEQEPKLEEIKNTEPAEVESNIIATDLPAEEVTDTEAMKTEATPHESTDANSRELTEDVKSNAALADEAAPEEHAQATEATAYIPQAQEPQLEEMKNTEPVEMENNIAASDLPAEEMKDTEAMEIEAIPHEGTDEDINELTKNVKSNVALPDEAASDEHVLATEATVDIPTVQKPEEIKNVEVEDNITASDQPAEEVKDTDAKETEAIPHEITDAKITEDVKSNDGLADETAPEESVLASEGNIDTPRVQEPEPEEIKNTEPVEVKGNITASDMPEEEVTDTEAMETKTTPHESIDANISEHTEDVKGNAALADEAAPEEQTEATADILRAQEPELEEIKNTEPVEMEDNITASDLPVEEMKDTEAMETEAIPRESTDENINELIEDVKSNAVLADESTVDIPPAQEPELEEIKNTEPVKAEDNITANDLPAEEIQDTEAVGAEKIPQESAAASIQEHNENTILTANAPLADIQTNNTTTETNLEAQEDESAEEVEDIKVMETEQISLQDNITTTKNAAQESSELVKNGATLEEPTAEDNAANEIDASADAKQEYGEELSEGNKDMDDNEAGEASRQSQDAGLEPGSESNIATIQPTSDIQPASEAEEIMSTEAINNEEISCQETELAILEDPSPIDKGTAAKEQPVESNEEKGQSSDLDEKTAFTTQKGESATEEDDTQISAEDTRQVTAEASQDSVENDAPDVAEKDDAMKSGDHTDDQDNKQHHDVVLQMQVCERAMDALATEQQDEAIQNVNLDQHQKEDEEIEKQTEEIQTVEQKDNMADFTTEPLLEPQSTEISTTDRKEDTDVFQAEQIETVATEMLENKQTLHIPKDYIPSITGAKVENSKEIKGTEEEDAANNAGSLYADAENYNEDEQENTEKDAQVQQTCTDEQDETSDETINEENHAVIPKNVESGVHREEKECKNMVNDDEQAIQPSEKEVTDEVEEKQEMQNEDVNVHHDEFQTKPEDEEAPEMHPNKSPYSADIKMHDIMSPYAETVHGRTDAEPTEIEEKEENKGFNSISEYSVETSKQNDVEQDLSIHQKVAEEKLAAEHNGAEAENDSKEEMKTGYAALTEVVKFNEAIYDEASGADEPPSDENLETFEDNRRSLEASSVVAASGETASEEEEHHKLALPAHTTLDGNTTEQASGLEETERGMLSPEKPFPTEKPEELEETQMAKEQDEEDIHEQEIGGTEKEEKESDLPVSHFLMNLIMGKENNDPDGNTFEAEKKQEETTKDDSGLITSQQEESLVPIPTENKVDEKSIGEQEKQNLEIVSEETHDVKLETGEELSRNTHDLESPVCQNNPHDESIELVPGEAAGLVTEIKSRDLKLGEKATDSVCQEHVEATADIEEGSLKSTLDDSTSPKTSQEHTLEEGRTDLQHESLPENRSSEVADQTLLSTELDMGDEKKFSNDTDDLESPLSTRREGSAVIGEKLENEVDKEEENQHTTTGGATEEQIEILHDNSQKGTGSEETSDKQTPKITEPASGTEISLVHEKKISAGSECMDEKQNHKFSNNVIDNSEKALEIQSDSPSMHMNQDKKDESADNQIVEKNLLDKTEEPNLQEQETGIAQKNPKKSDEGDQNFLTIREPMIQEDNVNRTVESHVKTVDTISNEEQGTFNSQVQARDLDLVSPKEAHEAEENFVEMARPTFSTDEEQSLKKAESNEEKTCDKKTQDEEEAKNFTDDVTLKTEEQVAVQKASHNQKHDLDAISPKEAPATEENFVDIKKEEFSTDEEQSPKKDGSNMAEEKSYDERTKSDEEAKNFTDEGAMKVEEREAGQKASPKKHNILSGVGSKVKHQLAKVKKAIIGKPGHTKSESPKS</sequence>
<dbReference type="STRING" id="15368.A0A2K2CUV8"/>
<evidence type="ECO:0000256" key="1">
    <source>
        <dbReference type="SAM" id="MobiDB-lite"/>
    </source>
</evidence>
<feature type="compositionally biased region" description="Basic and acidic residues" evidence="1">
    <location>
        <begin position="972"/>
        <end position="984"/>
    </location>
</feature>
<feature type="compositionally biased region" description="Acidic residues" evidence="1">
    <location>
        <begin position="1233"/>
        <end position="1242"/>
    </location>
</feature>
<dbReference type="KEGG" id="bdi:100833395"/>
<feature type="compositionally biased region" description="Acidic residues" evidence="1">
    <location>
        <begin position="870"/>
        <end position="879"/>
    </location>
</feature>
<feature type="compositionally biased region" description="Basic and acidic residues" evidence="1">
    <location>
        <begin position="267"/>
        <end position="285"/>
    </location>
</feature>
<feature type="compositionally biased region" description="Basic and acidic residues" evidence="1">
    <location>
        <begin position="2324"/>
        <end position="2361"/>
    </location>
</feature>
<feature type="compositionally biased region" description="Basic and acidic residues" evidence="1">
    <location>
        <begin position="2521"/>
        <end position="2534"/>
    </location>
</feature>
<feature type="compositionally biased region" description="Polar residues" evidence="1">
    <location>
        <begin position="2859"/>
        <end position="2869"/>
    </location>
</feature>
<feature type="compositionally biased region" description="Basic and acidic residues" evidence="1">
    <location>
        <begin position="1293"/>
        <end position="1304"/>
    </location>
</feature>
<keyword evidence="4" id="KW-1185">Reference proteome</keyword>
<feature type="compositionally biased region" description="Polar residues" evidence="1">
    <location>
        <begin position="1877"/>
        <end position="1891"/>
    </location>
</feature>
<dbReference type="EnsemblPlants" id="PNT65805">
    <property type="protein sequence ID" value="PNT65805"/>
    <property type="gene ID" value="BRADI_3g02910v3"/>
</dbReference>
<feature type="region of interest" description="Disordered" evidence="1">
    <location>
        <begin position="2642"/>
        <end position="2882"/>
    </location>
</feature>
<dbReference type="Gramene" id="PNT65805">
    <property type="protein sequence ID" value="PNT65805"/>
    <property type="gene ID" value="BRADI_3g02910v3"/>
</dbReference>
<feature type="compositionally biased region" description="Polar residues" evidence="1">
    <location>
        <begin position="835"/>
        <end position="854"/>
    </location>
</feature>
<feature type="compositionally biased region" description="Polar residues" evidence="1">
    <location>
        <begin position="346"/>
        <end position="355"/>
    </location>
</feature>
<feature type="compositionally biased region" description="Acidic residues" evidence="1">
    <location>
        <begin position="1564"/>
        <end position="1574"/>
    </location>
</feature>
<feature type="compositionally biased region" description="Basic and acidic residues" evidence="1">
    <location>
        <begin position="1326"/>
        <end position="1346"/>
    </location>
</feature>
<feature type="compositionally biased region" description="Basic and acidic residues" evidence="1">
    <location>
        <begin position="2664"/>
        <end position="2688"/>
    </location>
</feature>
<feature type="compositionally biased region" description="Basic and acidic residues" evidence="1">
    <location>
        <begin position="1114"/>
        <end position="1123"/>
    </location>
</feature>
<feature type="compositionally biased region" description="Acidic residues" evidence="1">
    <location>
        <begin position="2387"/>
        <end position="2396"/>
    </location>
</feature>
<feature type="compositionally biased region" description="Basic and acidic residues" evidence="1">
    <location>
        <begin position="506"/>
        <end position="518"/>
    </location>
</feature>
<feature type="compositionally biased region" description="Low complexity" evidence="1">
    <location>
        <begin position="1765"/>
        <end position="1775"/>
    </location>
</feature>
<feature type="region of interest" description="Disordered" evidence="1">
    <location>
        <begin position="640"/>
        <end position="737"/>
    </location>
</feature>
<feature type="compositionally biased region" description="Basic and acidic residues" evidence="1">
    <location>
        <begin position="1701"/>
        <end position="1713"/>
    </location>
</feature>
<feature type="compositionally biased region" description="Acidic residues" evidence="1">
    <location>
        <begin position="1776"/>
        <end position="1786"/>
    </location>
</feature>
<feature type="compositionally biased region" description="Polar residues" evidence="1">
    <location>
        <begin position="2311"/>
        <end position="2323"/>
    </location>
</feature>
<proteinExistence type="predicted"/>
<feature type="compositionally biased region" description="Basic and acidic residues" evidence="1">
    <location>
        <begin position="428"/>
        <end position="440"/>
    </location>
</feature>
<evidence type="ECO:0000313" key="3">
    <source>
        <dbReference type="EnsemblPlants" id="PNT65805"/>
    </source>
</evidence>
<feature type="region of interest" description="Disordered" evidence="1">
    <location>
        <begin position="1685"/>
        <end position="1721"/>
    </location>
</feature>
<feature type="compositionally biased region" description="Basic and acidic residues" evidence="1">
    <location>
        <begin position="2208"/>
        <end position="2217"/>
    </location>
</feature>
<gene>
    <name evidence="3" type="primary">LOC100833395</name>
    <name evidence="2" type="ORF">BRADI_3g02910v3</name>
</gene>
<dbReference type="EMBL" id="CM000882">
    <property type="protein sequence ID" value="PNT65805.1"/>
    <property type="molecule type" value="Genomic_DNA"/>
</dbReference>
<feature type="compositionally biased region" description="Basic and acidic residues" evidence="1">
    <location>
        <begin position="167"/>
        <end position="181"/>
    </location>
</feature>
<feature type="compositionally biased region" description="Basic and acidic residues" evidence="1">
    <location>
        <begin position="1940"/>
        <end position="1953"/>
    </location>
</feature>
<dbReference type="PANTHER" id="PTHR35511">
    <property type="entry name" value="A-KINASE ANCHOR-LIKE PROTEIN"/>
    <property type="match status" value="1"/>
</dbReference>
<feature type="compositionally biased region" description="Basic and acidic residues" evidence="1">
    <location>
        <begin position="251"/>
        <end position="260"/>
    </location>
</feature>
<feature type="compositionally biased region" description="Basic and acidic residues" evidence="1">
    <location>
        <begin position="384"/>
        <end position="393"/>
    </location>
</feature>
<organism evidence="2">
    <name type="scientific">Brachypodium distachyon</name>
    <name type="common">Purple false brome</name>
    <name type="synonym">Trachynia distachya</name>
    <dbReference type="NCBI Taxonomy" id="15368"/>
    <lineage>
        <taxon>Eukaryota</taxon>
        <taxon>Viridiplantae</taxon>
        <taxon>Streptophyta</taxon>
        <taxon>Embryophyta</taxon>
        <taxon>Tracheophyta</taxon>
        <taxon>Spermatophyta</taxon>
        <taxon>Magnoliopsida</taxon>
        <taxon>Liliopsida</taxon>
        <taxon>Poales</taxon>
        <taxon>Poaceae</taxon>
        <taxon>BOP clade</taxon>
        <taxon>Pooideae</taxon>
        <taxon>Stipodae</taxon>
        <taxon>Brachypodieae</taxon>
        <taxon>Brachypodium</taxon>
    </lineage>
</organism>
<feature type="region of interest" description="Disordered" evidence="1">
    <location>
        <begin position="1456"/>
        <end position="1589"/>
    </location>
</feature>
<feature type="compositionally biased region" description="Polar residues" evidence="1">
    <location>
        <begin position="1970"/>
        <end position="1987"/>
    </location>
</feature>
<feature type="region of interest" description="Disordered" evidence="1">
    <location>
        <begin position="962"/>
        <end position="1131"/>
    </location>
</feature>
<feature type="compositionally biased region" description="Low complexity" evidence="1">
    <location>
        <begin position="1014"/>
        <end position="1024"/>
    </location>
</feature>
<dbReference type="RefSeq" id="XP_024316528.1">
    <property type="nucleotide sequence ID" value="XM_024460760.1"/>
</dbReference>
<feature type="compositionally biased region" description="Polar residues" evidence="1">
    <location>
        <begin position="1903"/>
        <end position="1914"/>
    </location>
</feature>
<feature type="compositionally biased region" description="Basic and acidic residues" evidence="1">
    <location>
        <begin position="3023"/>
        <end position="3078"/>
    </location>
</feature>
<feature type="region of interest" description="Disordered" evidence="1">
    <location>
        <begin position="1626"/>
        <end position="1670"/>
    </location>
</feature>
<feature type="compositionally biased region" description="Low complexity" evidence="1">
    <location>
        <begin position="2404"/>
        <end position="2415"/>
    </location>
</feature>
<dbReference type="PANTHER" id="PTHR35511:SF2">
    <property type="entry name" value="A-KINASE ANCHOR-LIKE PROTEIN"/>
    <property type="match status" value="1"/>
</dbReference>
<feature type="region of interest" description="Disordered" evidence="1">
    <location>
        <begin position="2378"/>
        <end position="2604"/>
    </location>
</feature>
<feature type="region of interest" description="Disordered" evidence="1">
    <location>
        <begin position="47"/>
        <end position="535"/>
    </location>
</feature>
<feature type="compositionally biased region" description="Basic and acidic residues" evidence="1">
    <location>
        <begin position="1649"/>
        <end position="1667"/>
    </location>
</feature>
<feature type="compositionally biased region" description="Basic and acidic residues" evidence="1">
    <location>
        <begin position="800"/>
        <end position="815"/>
    </location>
</feature>
<feature type="region of interest" description="Disordered" evidence="1">
    <location>
        <begin position="2289"/>
        <end position="2361"/>
    </location>
</feature>
<feature type="compositionally biased region" description="Basic and acidic residues" evidence="1">
    <location>
        <begin position="2720"/>
        <end position="2735"/>
    </location>
</feature>
<feature type="compositionally biased region" description="Basic and acidic residues" evidence="1">
    <location>
        <begin position="1485"/>
        <end position="1513"/>
    </location>
</feature>
<feature type="compositionally biased region" description="Basic and acidic residues" evidence="1">
    <location>
        <begin position="1092"/>
        <end position="1102"/>
    </location>
</feature>